<organism evidence="3 4">
    <name type="scientific">Batrachochytrium salamandrivorans</name>
    <dbReference type="NCBI Taxonomy" id="1357716"/>
    <lineage>
        <taxon>Eukaryota</taxon>
        <taxon>Fungi</taxon>
        <taxon>Fungi incertae sedis</taxon>
        <taxon>Chytridiomycota</taxon>
        <taxon>Chytridiomycota incertae sedis</taxon>
        <taxon>Chytridiomycetes</taxon>
        <taxon>Rhizophydiales</taxon>
        <taxon>Rhizophydiales incertae sedis</taxon>
        <taxon>Batrachochytrium</taxon>
    </lineage>
</organism>
<feature type="compositionally biased region" description="Acidic residues" evidence="1">
    <location>
        <begin position="321"/>
        <end position="330"/>
    </location>
</feature>
<gene>
    <name evidence="3" type="ORF">BASA50_000968</name>
</gene>
<keyword evidence="4" id="KW-1185">Reference proteome</keyword>
<feature type="transmembrane region" description="Helical" evidence="2">
    <location>
        <begin position="62"/>
        <end position="84"/>
    </location>
</feature>
<dbReference type="EMBL" id="JAFCIX010000578">
    <property type="protein sequence ID" value="KAH6585807.1"/>
    <property type="molecule type" value="Genomic_DNA"/>
</dbReference>
<keyword evidence="2" id="KW-0812">Transmembrane</keyword>
<accession>A0ABQ8ESA9</accession>
<keyword evidence="2" id="KW-0472">Membrane</keyword>
<evidence type="ECO:0000256" key="1">
    <source>
        <dbReference type="SAM" id="MobiDB-lite"/>
    </source>
</evidence>
<feature type="region of interest" description="Disordered" evidence="1">
    <location>
        <begin position="99"/>
        <end position="119"/>
    </location>
</feature>
<evidence type="ECO:0008006" key="5">
    <source>
        <dbReference type="Google" id="ProtNLM"/>
    </source>
</evidence>
<comment type="caution">
    <text evidence="3">The sequence shown here is derived from an EMBL/GenBank/DDBJ whole genome shotgun (WGS) entry which is preliminary data.</text>
</comment>
<protein>
    <recommendedName>
        <fullName evidence="5">Transmembrane protein</fullName>
    </recommendedName>
</protein>
<evidence type="ECO:0000256" key="2">
    <source>
        <dbReference type="SAM" id="Phobius"/>
    </source>
</evidence>
<reference evidence="3 4" key="1">
    <citation type="submission" date="2021-02" db="EMBL/GenBank/DDBJ databases">
        <title>Variation within the Batrachochytrium salamandrivorans European outbreak.</title>
        <authorList>
            <person name="Kelly M."/>
            <person name="Pasmans F."/>
            <person name="Shea T.P."/>
            <person name="Munoz J.F."/>
            <person name="Carranza S."/>
            <person name="Cuomo C.A."/>
            <person name="Martel A."/>
        </authorList>
    </citation>
    <scope>NUCLEOTIDE SEQUENCE [LARGE SCALE GENOMIC DNA]</scope>
    <source>
        <strain evidence="3 4">AMFP18/2</strain>
    </source>
</reference>
<keyword evidence="2" id="KW-1133">Transmembrane helix</keyword>
<name>A0ABQ8ESA9_9FUNG</name>
<feature type="region of interest" description="Disordered" evidence="1">
    <location>
        <begin position="222"/>
        <end position="246"/>
    </location>
</feature>
<evidence type="ECO:0000313" key="3">
    <source>
        <dbReference type="EMBL" id="KAH6585807.1"/>
    </source>
</evidence>
<feature type="region of interest" description="Disordered" evidence="1">
    <location>
        <begin position="303"/>
        <end position="336"/>
    </location>
</feature>
<proteinExistence type="predicted"/>
<evidence type="ECO:0000313" key="4">
    <source>
        <dbReference type="Proteomes" id="UP001648503"/>
    </source>
</evidence>
<sequence>MDKDHLVHIRRRADNFAAGSVLAPSSQPTASATVVHSPTHGDPYSMLASPNPFPYNTPSATLVGLLVLSFIALVATLIDSAIFLPRRHRHLITAKNSSVGAHGDVSKPPPASQDNTPSTLSNPIEVQGVIHQDDFYPSRTTKVLVDRQNTLMRYGRTAKTNLSPWQHKQGGNSLILATATETELYIPPSVSNPSIPKRMGSSLKPGSLGILEPLPAFTTIVDTPSAPNPVQKPEYKSSTSQSRADPYHCGLQEASMPLQSSPVLPRFTFQDSSYVNPPQQKSSDPHRTAIGKALASALLTTRLSISHPPPQNTHHDRLQDDTDEGADDLLDSYWKS</sequence>
<dbReference type="Proteomes" id="UP001648503">
    <property type="component" value="Unassembled WGS sequence"/>
</dbReference>